<feature type="transmembrane region" description="Helical" evidence="1">
    <location>
        <begin position="124"/>
        <end position="148"/>
    </location>
</feature>
<name>A0AB74UA03_9GAMM</name>
<evidence type="ECO:0000313" key="2">
    <source>
        <dbReference type="EMBL" id="XCJ78570.1"/>
    </source>
</evidence>
<dbReference type="PANTHER" id="PTHR40031">
    <property type="entry name" value="HYPOTHETICAL MEMBRANE SPANNING PROTEIN"/>
    <property type="match status" value="1"/>
</dbReference>
<dbReference type="GO" id="GO:0016787">
    <property type="term" value="F:hydrolase activity"/>
    <property type="evidence" value="ECO:0007669"/>
    <property type="project" value="UniProtKB-KW"/>
</dbReference>
<keyword evidence="1" id="KW-1133">Transmembrane helix</keyword>
<proteinExistence type="predicted"/>
<dbReference type="EMBL" id="CP159578">
    <property type="protein sequence ID" value="XCJ78570.1"/>
    <property type="molecule type" value="Genomic_DNA"/>
</dbReference>
<dbReference type="Pfam" id="PF04307">
    <property type="entry name" value="YdjM"/>
    <property type="match status" value="1"/>
</dbReference>
<gene>
    <name evidence="2" type="ORF">ABV408_14160</name>
</gene>
<dbReference type="AlphaFoldDB" id="A0AB74UA03"/>
<reference evidence="2" key="1">
    <citation type="submission" date="2024-06" db="EMBL/GenBank/DDBJ databases">
        <title>Complete genome of Salinicola endophyticus HNIBRBA4755.</title>
        <authorList>
            <person name="Shin S.Y."/>
            <person name="Kang H."/>
            <person name="Song J."/>
        </authorList>
    </citation>
    <scope>NUCLEOTIDE SEQUENCE</scope>
    <source>
        <strain evidence="2">HNIBRBA4755</strain>
    </source>
</reference>
<evidence type="ECO:0000256" key="1">
    <source>
        <dbReference type="SAM" id="Phobius"/>
    </source>
</evidence>
<dbReference type="InterPro" id="IPR007404">
    <property type="entry name" value="YdjM-like"/>
</dbReference>
<dbReference type="PANTHER" id="PTHR40031:SF1">
    <property type="entry name" value="MEMBRANE-BOUND METAL-DEPENDENT HYDROLASE"/>
    <property type="match status" value="1"/>
</dbReference>
<accession>A0AB74UA03</accession>
<organism evidence="2">
    <name type="scientific">Salinicola endophyticus</name>
    <dbReference type="NCBI Taxonomy" id="1949083"/>
    <lineage>
        <taxon>Bacteria</taxon>
        <taxon>Pseudomonadati</taxon>
        <taxon>Pseudomonadota</taxon>
        <taxon>Gammaproteobacteria</taxon>
        <taxon>Oceanospirillales</taxon>
        <taxon>Halomonadaceae</taxon>
        <taxon>Salinicola</taxon>
    </lineage>
</organism>
<dbReference type="InterPro" id="IPR053170">
    <property type="entry name" value="Transcription_regulator"/>
</dbReference>
<feature type="transmembrane region" description="Helical" evidence="1">
    <location>
        <begin position="57"/>
        <end position="75"/>
    </location>
</feature>
<keyword evidence="1" id="KW-0472">Membrane</keyword>
<dbReference type="RefSeq" id="WP_353979551.1">
    <property type="nucleotide sequence ID" value="NZ_CP159578.1"/>
</dbReference>
<keyword evidence="2" id="KW-0378">Hydrolase</keyword>
<keyword evidence="1" id="KW-0812">Transmembrane</keyword>
<feature type="transmembrane region" description="Helical" evidence="1">
    <location>
        <begin position="87"/>
        <end position="104"/>
    </location>
</feature>
<sequence>MDSLTQACLGAAVAGAVMPRLGRRALLLGAALGTLPDLDVAIDYGDAVADYTRHRGFSHSLLVLAALATLLAGLASRWRRSREIATFAHWWWLFALCLLTHPLLDAFTTYGTQLLWPLPLTPVSWHSLFIIDPAYTLPLLIGVIVFAIRPRRRPLGIALALSCAYIGFSLGAQAFVESRVKSALAARGLAQAPMLVQPAPLTTLLWRVTVIDQGQALEGWVGLLDGDAPVTLTPWPLGDTWRQSALATPDGQRLAWFSGPFLRYDVVTPDARPYLTATDLRLGIPGLHPFVFTLAARDAAGDWQPVPSTRESQGRPDRSVLERLLARVVDPSVEPVLPPRGLADGPG</sequence>
<feature type="transmembrane region" description="Helical" evidence="1">
    <location>
        <begin position="155"/>
        <end position="176"/>
    </location>
</feature>
<protein>
    <submittedName>
        <fullName evidence="2">Metal-dependent hydrolase</fullName>
    </submittedName>
</protein>